<feature type="compositionally biased region" description="Pro residues" evidence="2">
    <location>
        <begin position="330"/>
        <end position="346"/>
    </location>
</feature>
<feature type="compositionally biased region" description="Basic and acidic residues" evidence="2">
    <location>
        <begin position="1140"/>
        <end position="1225"/>
    </location>
</feature>
<dbReference type="InterPro" id="IPR009738">
    <property type="entry name" value="BAT2_N"/>
</dbReference>
<feature type="compositionally biased region" description="Basic and acidic residues" evidence="2">
    <location>
        <begin position="1378"/>
        <end position="1387"/>
    </location>
</feature>
<feature type="compositionally biased region" description="Basic and acidic residues" evidence="2">
    <location>
        <begin position="495"/>
        <end position="507"/>
    </location>
</feature>
<feature type="compositionally biased region" description="Basic and acidic residues" evidence="2">
    <location>
        <begin position="427"/>
        <end position="477"/>
    </location>
</feature>
<proteinExistence type="predicted"/>
<feature type="compositionally biased region" description="Basic and acidic residues" evidence="2">
    <location>
        <begin position="368"/>
        <end position="384"/>
    </location>
</feature>
<feature type="compositionally biased region" description="Gly residues" evidence="2">
    <location>
        <begin position="1246"/>
        <end position="1256"/>
    </location>
</feature>
<keyword evidence="1" id="KW-0597">Phosphoprotein</keyword>
<feature type="compositionally biased region" description="Polar residues" evidence="2">
    <location>
        <begin position="1975"/>
        <end position="1989"/>
    </location>
</feature>
<protein>
    <recommendedName>
        <fullName evidence="3">BAT2 N-terminal domain-containing protein</fullName>
    </recommendedName>
</protein>
<feature type="region of interest" description="Disordered" evidence="2">
    <location>
        <begin position="1774"/>
        <end position="1874"/>
    </location>
</feature>
<feature type="compositionally biased region" description="Basic and acidic residues" evidence="2">
    <location>
        <begin position="1616"/>
        <end position="1627"/>
    </location>
</feature>
<feature type="compositionally biased region" description="Basic and acidic residues" evidence="2">
    <location>
        <begin position="1416"/>
        <end position="1427"/>
    </location>
</feature>
<feature type="compositionally biased region" description="Basic and acidic residues" evidence="2">
    <location>
        <begin position="758"/>
        <end position="775"/>
    </location>
</feature>
<evidence type="ECO:0000313" key="5">
    <source>
        <dbReference type="Proteomes" id="UP001209878"/>
    </source>
</evidence>
<feature type="compositionally biased region" description="Basic and acidic residues" evidence="2">
    <location>
        <begin position="783"/>
        <end position="802"/>
    </location>
</feature>
<dbReference type="PANTHER" id="PTHR14038:SF0">
    <property type="entry name" value="LP18708P"/>
    <property type="match status" value="1"/>
</dbReference>
<feature type="compositionally biased region" description="Basic and acidic residues" evidence="2">
    <location>
        <begin position="1824"/>
        <end position="1833"/>
    </location>
</feature>
<comment type="caution">
    <text evidence="4">The sequence shown here is derived from an EMBL/GenBank/DDBJ whole genome shotgun (WGS) entry which is preliminary data.</text>
</comment>
<feature type="compositionally biased region" description="Polar residues" evidence="2">
    <location>
        <begin position="1054"/>
        <end position="1084"/>
    </location>
</feature>
<feature type="region of interest" description="Disordered" evidence="2">
    <location>
        <begin position="329"/>
        <end position="384"/>
    </location>
</feature>
<feature type="compositionally biased region" description="Polar residues" evidence="2">
    <location>
        <begin position="2135"/>
        <end position="2145"/>
    </location>
</feature>
<organism evidence="4 5">
    <name type="scientific">Ridgeia piscesae</name>
    <name type="common">Tubeworm</name>
    <dbReference type="NCBI Taxonomy" id="27915"/>
    <lineage>
        <taxon>Eukaryota</taxon>
        <taxon>Metazoa</taxon>
        <taxon>Spiralia</taxon>
        <taxon>Lophotrochozoa</taxon>
        <taxon>Annelida</taxon>
        <taxon>Polychaeta</taxon>
        <taxon>Sedentaria</taxon>
        <taxon>Canalipalpata</taxon>
        <taxon>Sabellida</taxon>
        <taxon>Siboglinidae</taxon>
        <taxon>Ridgeia</taxon>
    </lineage>
</organism>
<feature type="compositionally biased region" description="Basic and acidic residues" evidence="2">
    <location>
        <begin position="568"/>
        <end position="611"/>
    </location>
</feature>
<feature type="compositionally biased region" description="Low complexity" evidence="2">
    <location>
        <begin position="198"/>
        <end position="209"/>
    </location>
</feature>
<dbReference type="Pfam" id="PF07001">
    <property type="entry name" value="BAT2_N"/>
    <property type="match status" value="1"/>
</dbReference>
<feature type="region of interest" description="Disordered" evidence="2">
    <location>
        <begin position="1962"/>
        <end position="1993"/>
    </location>
</feature>
<evidence type="ECO:0000313" key="4">
    <source>
        <dbReference type="EMBL" id="KAK2189089.1"/>
    </source>
</evidence>
<feature type="region of interest" description="Disordered" evidence="2">
    <location>
        <begin position="2362"/>
        <end position="2400"/>
    </location>
</feature>
<feature type="compositionally biased region" description="Polar residues" evidence="2">
    <location>
        <begin position="2764"/>
        <end position="2792"/>
    </location>
</feature>
<feature type="compositionally biased region" description="Basic and acidic residues" evidence="2">
    <location>
        <begin position="620"/>
        <end position="630"/>
    </location>
</feature>
<feature type="compositionally biased region" description="Basic and acidic residues" evidence="2">
    <location>
        <begin position="1280"/>
        <end position="1292"/>
    </location>
</feature>
<evidence type="ECO:0000256" key="2">
    <source>
        <dbReference type="SAM" id="MobiDB-lite"/>
    </source>
</evidence>
<dbReference type="GO" id="GO:0030154">
    <property type="term" value="P:cell differentiation"/>
    <property type="evidence" value="ECO:0007669"/>
    <property type="project" value="TreeGrafter"/>
</dbReference>
<feature type="compositionally biased region" description="Low complexity" evidence="2">
    <location>
        <begin position="641"/>
        <end position="693"/>
    </location>
</feature>
<dbReference type="Proteomes" id="UP001209878">
    <property type="component" value="Unassembled WGS sequence"/>
</dbReference>
<feature type="compositionally biased region" description="Low complexity" evidence="2">
    <location>
        <begin position="1540"/>
        <end position="1552"/>
    </location>
</feature>
<feature type="compositionally biased region" description="Basic and acidic residues" evidence="2">
    <location>
        <begin position="1575"/>
        <end position="1596"/>
    </location>
</feature>
<feature type="compositionally biased region" description="Basic and acidic residues" evidence="2">
    <location>
        <begin position="2876"/>
        <end position="2905"/>
    </location>
</feature>
<feature type="compositionally biased region" description="Pro residues" evidence="2">
    <location>
        <begin position="694"/>
        <end position="713"/>
    </location>
</feature>
<feature type="compositionally biased region" description="Basic and acidic residues" evidence="2">
    <location>
        <begin position="1086"/>
        <end position="1128"/>
    </location>
</feature>
<feature type="region of interest" description="Disordered" evidence="2">
    <location>
        <begin position="1025"/>
        <end position="1669"/>
    </location>
</feature>
<feature type="compositionally biased region" description="Low complexity" evidence="2">
    <location>
        <begin position="100"/>
        <end position="121"/>
    </location>
</feature>
<feature type="region of interest" description="Disordered" evidence="2">
    <location>
        <begin position="2641"/>
        <end position="2662"/>
    </location>
</feature>
<keyword evidence="5" id="KW-1185">Reference proteome</keyword>
<feature type="compositionally biased region" description="Pro residues" evidence="2">
    <location>
        <begin position="512"/>
        <end position="526"/>
    </location>
</feature>
<feature type="compositionally biased region" description="Polar residues" evidence="2">
    <location>
        <begin position="2849"/>
        <end position="2866"/>
    </location>
</feature>
<feature type="compositionally biased region" description="Polar residues" evidence="2">
    <location>
        <begin position="69"/>
        <end position="78"/>
    </location>
</feature>
<reference evidence="4" key="1">
    <citation type="journal article" date="2023" name="Mol. Biol. Evol.">
        <title>Third-Generation Sequencing Reveals the Adaptive Role of the Epigenome in Three Deep-Sea Polychaetes.</title>
        <authorList>
            <person name="Perez M."/>
            <person name="Aroh O."/>
            <person name="Sun Y."/>
            <person name="Lan Y."/>
            <person name="Juniper S.K."/>
            <person name="Young C.R."/>
            <person name="Angers B."/>
            <person name="Qian P.Y."/>
        </authorList>
    </citation>
    <scope>NUCLEOTIDE SEQUENCE</scope>
    <source>
        <strain evidence="4">R07B-5</strain>
    </source>
</reference>
<feature type="compositionally biased region" description="Basic and acidic residues" evidence="2">
    <location>
        <begin position="1304"/>
        <end position="1329"/>
    </location>
</feature>
<feature type="compositionally biased region" description="Polar residues" evidence="2">
    <location>
        <begin position="1335"/>
        <end position="1344"/>
    </location>
</feature>
<feature type="region of interest" description="Disordered" evidence="2">
    <location>
        <begin position="1"/>
        <end position="314"/>
    </location>
</feature>
<feature type="compositionally biased region" description="Basic and acidic residues" evidence="2">
    <location>
        <begin position="1780"/>
        <end position="1800"/>
    </location>
</feature>
<feature type="region of interest" description="Disordered" evidence="2">
    <location>
        <begin position="2030"/>
        <end position="2082"/>
    </location>
</feature>
<feature type="compositionally biased region" description="Low complexity" evidence="2">
    <location>
        <begin position="2377"/>
        <end position="2400"/>
    </location>
</feature>
<feature type="compositionally biased region" description="Low complexity" evidence="2">
    <location>
        <begin position="134"/>
        <end position="167"/>
    </location>
</feature>
<feature type="domain" description="BAT2 N-terminal" evidence="3">
    <location>
        <begin position="1"/>
        <end position="225"/>
    </location>
</feature>
<feature type="compositionally biased region" description="Low complexity" evidence="2">
    <location>
        <begin position="1257"/>
        <end position="1272"/>
    </location>
</feature>
<feature type="compositionally biased region" description="Basic and acidic residues" evidence="2">
    <location>
        <begin position="2058"/>
        <end position="2070"/>
    </location>
</feature>
<feature type="compositionally biased region" description="Polar residues" evidence="2">
    <location>
        <begin position="181"/>
        <end position="192"/>
    </location>
</feature>
<feature type="compositionally biased region" description="Pro residues" evidence="2">
    <location>
        <begin position="287"/>
        <end position="311"/>
    </location>
</feature>
<feature type="compositionally biased region" description="Basic and acidic residues" evidence="2">
    <location>
        <begin position="911"/>
        <end position="986"/>
    </location>
</feature>
<feature type="region of interest" description="Disordered" evidence="2">
    <location>
        <begin position="2116"/>
        <end position="2151"/>
    </location>
</feature>
<sequence>MSAFSGIGSKGEKNAKGKFTTININSIYRGTSVAPQKTTVSTRQHGLQSLGKVASVRRMPPPAHLPSLKSENSGNDPNVNLVPTGGSGWGNKEEKSAENAGSQPQQSQPQQATTQSQGQSQKNQIPQTGSIKVGSTSGPAVTTATGATVAGVSSSGSTLAAATSNSSITGAAGNSVGAGKSWSSVTSGNKNTGGFVGQQSPFFQEEFPQLASGGGDEKSPQQKKEEESKESQYGPGPSLRPQNVGSWREGGGRAAAQQQVPEGERDATQNGSVMSGGGSGTSEQQQPPQPGMRPTGQGPPFPVGPGRPMMPPYRGMMPPQYMYGRAGFPAYPPNYHPGMPRPPFPFPERFRGPMPMPPQSQQRPMGVGKEDPMFQRPSVVKDQDLKEFDKLLKTDMPDGGWARAQGEIDYSEKLVFSDDEESLPSNDNKRERERDGRRPPERRTSSDQAPDDTRSTDKEEERERPDFDRQRMERGMPMREAWGPGQYGGRPVPMDQRHWRMPFDHRGAPMGYPAPPGVRMPPPSQRPPSGYGPAIPTGARLAEGDDEEMWRQRRQQQSEQMSAAVERALMRREEEKQESDRPPSAGDKLKPGDDKAKSKDGEKDETSDTEHRRSRTASDSSDKDRRRDPKYGSGPGVGRKQNLPPRLQRQQEQQKQQQQQQQQQQRPLSPQAGGPLPTQQQQAGPGAGMRQGPYPWPPYGGPQPWPGMPPMHHPMPWDMRMAGGRPPMDIPSGSGWEEHMRRGGPPPPPHGYYGYPPDYDRREYERGYDQRRYDSYDYDDEHDTEKGDGGERDGKVPHENERPMSASPHDYDHRQAPFQKDTSDEMGDLDRPATSREDMRKEMEAKREDGSILWFLREKRGPQGRDNRETRYRNASHGGHDDRRQSSRDDSYRSEHRHKDDRYPDAQSSVSERRNDTDFFRDRTRDDQHRNGDKSRGKDWHTEDTDHFPKHKSEEALDKVKETKRYDADVDDRSRGSDKKERHWGSDEEVEELAEKIVLETKEPCWSNQSAVSYPARSTYSTQVHQNYGRAAKDGNKSSGSHNSDWHSYPMPITAQQAQQNPPPRSNYTSLKRSHSTISNSLLGSNDRKTNSPKDDSAGQKPHDGKPQNAGSRKESQKDNRSQSRENVSKVCNTLPEETVSAKEQEIKSDHAEVSKIEDHGKDRSLVENMKRDGGKSREPRNKPRDAKDKQRSNDRPPPKKLCDDDRPASRKRGEQGGYERERSRSARGGRGRAGSGNGREFVRGGQQGRGRGSGVGNVVAAGGFGLPPNRGRSGRGRRDHPGHEQRPHYERGPVAQRGWETQNHNDVDSDHSDTDEIEDMRRRTHGDDSDVSLDENSAYVSESSTEKGVPMSHEGAPRGRAGSKLSSRQSGGRNHRGGRDREHTSYSDKVMGQQGFRSERRPAGPPGDRMIGDPTRTDDGLQDESRGGAAGRSNSMGMPPPQRGESGHRGRGGSNRGGKDGRLHSAPPARSNGSGKPPYKSNSFMGERMDDRRDENKENRSSNKERRYERNPPPPRFARGAASRGRGGRGGRARGVRGGNSASNPSANNPPLIKQNSSDFANEEWETASESSDVLEKCDSRDDLRRDREKSEAKKSFSSQRPGNDRQNRHVNSNDNRKSNSVERGSHSGGGQQGKERSGNSGRANGGSNGQPGGHRGGGGANNRNKSGAKNVNAVYVVDGVLPENPAAIQNAISGLQKSKVQKPDLSDVAKVQKIKKEKKDALANIDINNIAGVVVIDDQPEVSIDDPAFLFENNEGFHEVLSKKMMKSKQKAAAAVEESEKKAELQSKKREAAREKALQKAHSGASSGDQKRHSKLPPRLAKQREQKEKGKQHTKAPTEAPARPSAVVVSTTQQRQAPAAEGQVQQPREPGKTFMPNIENWDNEMANNIPATSNSAAPTSVEVQGARSTAAVASARPFSMAMPIPAPIPLVNAWEKRIQLASSVVPPMVSIPVTDLKYDKNDQHDSGIDVSEPLNSATSSTRSSPNNEGKMKTEDILNRINEKMNQQNVSNYIDDQVVAKDLLNKAPFAKPQRQQKGVAPGKPCNGSRKVAPMKVNENKAIKKPDSSKAKSTSSVEPIQLPPSFKGAFKFGKGQDSSKLQLEFTFDDKLDQISEEKHASSTEIGDPPQPIPMPNQSTSHQSPTFPTPEDLGMKIASVKKVWESHSITPVFDHSIPSSGAPMPDASPASPCDSSVTTVSTAFTNFSSAMDNVIGQPASAAPVDRLTQSDAGTANTNGVVTLVATSELMAVDSSDHHQLIATSKVLVENVSHQPTVACTDTVLSAASLLGGTVPSAMHTGASNVCKVKPQQLQQPPAPSPSVVSMQSIANPPSPAQMIIAAAQVSQYHPFQFGSAQLLTPAQEPRYSQPPSYAFGMSQQQPQAPSVSATQPGGPLGGSSQPSLFLQPAAIAAAVAQNDLYAPSQLAAAAANYRSQFGTQQQQQQQQNTVIVPSSLMSVSSSLKQQAPGSGHSQFLSSMGQKSNPLQLQYGQLMNNTGAGSMQPSLFVPYDPGQPVSVNQSTVTPASAAAPTINNSQIIGSQLLHHRAPGMPPGGMAQVPQHPQSSFYSSQQPLQQTGFYQAQQAASTLQAPIQQVTAPTHYSVQPFGLPQPPQGLSLQLQAPVVARTISLAGQSQLNKSAMPFKPAQQQSQQSPLQQLKSPHNTAMSRMSYQGTAGSSSSIVGGGLKPQEVSPLQQVLMQPSQGVDDLLQSPPYPQAQQSFMSATSDKIGANSRGFQQQQINPSPYVGNTGRLIQPPNMMMGMRSTQHSGPNSRFGMSSLQMAPGGMTSSAPSQPPSRPDSMALGSSRGSGGNMRAQQAQQRHDLLQQLQDLLNPHSDPSSGPMPTPPASSGCTTPSDTGSTGGNKESSKPGGQGDKTKPNRARGDKPEMKQPSQEKKTDKAKSK</sequence>
<feature type="compositionally biased region" description="Basic and acidic residues" evidence="2">
    <location>
        <begin position="828"/>
        <end position="904"/>
    </location>
</feature>
<feature type="compositionally biased region" description="Polar residues" evidence="2">
    <location>
        <begin position="20"/>
        <end position="47"/>
    </location>
</feature>
<name>A0AAD9P6I3_RIDPI</name>
<gene>
    <name evidence="4" type="ORF">NP493_115g05023</name>
</gene>
<feature type="compositionally biased region" description="Basic and acidic residues" evidence="2">
    <location>
        <begin position="1488"/>
        <end position="1511"/>
    </location>
</feature>
<feature type="compositionally biased region" description="Gly residues" evidence="2">
    <location>
        <begin position="1645"/>
        <end position="1662"/>
    </location>
</feature>
<feature type="compositionally biased region" description="Low complexity" evidence="2">
    <location>
        <begin position="2815"/>
        <end position="2833"/>
    </location>
</feature>
<evidence type="ECO:0000256" key="1">
    <source>
        <dbReference type="ARBA" id="ARBA00022553"/>
    </source>
</evidence>
<feature type="region of interest" description="Disordered" evidence="2">
    <location>
        <begin position="2759"/>
        <end position="2905"/>
    </location>
</feature>
<dbReference type="InterPro" id="IPR033184">
    <property type="entry name" value="PRRC2"/>
</dbReference>
<feature type="compositionally biased region" description="Low complexity" evidence="2">
    <location>
        <begin position="2644"/>
        <end position="2661"/>
    </location>
</feature>
<dbReference type="PANTHER" id="PTHR14038">
    <property type="entry name" value="BAT2 HLA-B-ASSOCIATED TRANSCRIPT 2"/>
    <property type="match status" value="1"/>
</dbReference>
<feature type="region of interest" description="Disordered" evidence="2">
    <location>
        <begin position="411"/>
        <end position="990"/>
    </location>
</feature>
<feature type="compositionally biased region" description="Basic and acidic residues" evidence="2">
    <location>
        <begin position="215"/>
        <end position="230"/>
    </location>
</feature>
<feature type="compositionally biased region" description="Basic residues" evidence="2">
    <location>
        <begin position="1527"/>
        <end position="1536"/>
    </location>
</feature>
<evidence type="ECO:0000259" key="3">
    <source>
        <dbReference type="Pfam" id="PF07001"/>
    </source>
</evidence>
<accession>A0AAD9P6I3</accession>
<dbReference type="EMBL" id="JAODUO010000114">
    <property type="protein sequence ID" value="KAK2189089.1"/>
    <property type="molecule type" value="Genomic_DNA"/>
</dbReference>